<accession>A0ABZ0WJ36</accession>
<evidence type="ECO:0000313" key="3">
    <source>
        <dbReference type="Proteomes" id="UP001325479"/>
    </source>
</evidence>
<keyword evidence="1" id="KW-0732">Signal</keyword>
<gene>
    <name evidence="2" type="ORF">U0042_25445</name>
</gene>
<feature type="chain" id="PRO_5047156618" description="Lipoprotein" evidence="1">
    <location>
        <begin position="19"/>
        <end position="158"/>
    </location>
</feature>
<name>A0ABZ0WJ36_9BURK</name>
<proteinExistence type="predicted"/>
<organism evidence="2 3">
    <name type="scientific">Paraburkholderia kururiensis</name>
    <dbReference type="NCBI Taxonomy" id="984307"/>
    <lineage>
        <taxon>Bacteria</taxon>
        <taxon>Pseudomonadati</taxon>
        <taxon>Pseudomonadota</taxon>
        <taxon>Betaproteobacteria</taxon>
        <taxon>Burkholderiales</taxon>
        <taxon>Burkholderiaceae</taxon>
        <taxon>Paraburkholderia</taxon>
    </lineage>
</organism>
<feature type="signal peptide" evidence="1">
    <location>
        <begin position="1"/>
        <end position="18"/>
    </location>
</feature>
<dbReference type="Proteomes" id="UP001325479">
    <property type="component" value="Chromosome"/>
</dbReference>
<evidence type="ECO:0008006" key="4">
    <source>
        <dbReference type="Google" id="ProtNLM"/>
    </source>
</evidence>
<evidence type="ECO:0000256" key="1">
    <source>
        <dbReference type="SAM" id="SignalP"/>
    </source>
</evidence>
<dbReference type="RefSeq" id="WP_198665396.1">
    <property type="nucleotide sequence ID" value="NZ_CP139965.1"/>
</dbReference>
<dbReference type="EMBL" id="CP139965">
    <property type="protein sequence ID" value="WQD77362.1"/>
    <property type="molecule type" value="Genomic_DNA"/>
</dbReference>
<evidence type="ECO:0000313" key="2">
    <source>
        <dbReference type="EMBL" id="WQD77362.1"/>
    </source>
</evidence>
<protein>
    <recommendedName>
        <fullName evidence="4">Lipoprotein</fullName>
    </recommendedName>
</protein>
<sequence>MRTIIAAALAASAAFALAGCMSSAEKDAQRELDFNRTEDALEAAQRAATVSCRDASQCDKAWALTRDYIAQRSATSIVATNSETIDTDVPGGSGKAAFSATRVPHGGGATITLYAQCRGMYGPNRAMGADYDDCARKIVATQNGFPRFLSERIAAGSK</sequence>
<reference evidence="2 3" key="1">
    <citation type="submission" date="2023-12" db="EMBL/GenBank/DDBJ databases">
        <title>Genome sequencing and assembly of bacterial species from a model synthetic community.</title>
        <authorList>
            <person name="Hogle S.L."/>
        </authorList>
    </citation>
    <scope>NUCLEOTIDE SEQUENCE [LARGE SCALE GENOMIC DNA]</scope>
    <source>
        <strain evidence="2 3">HAMBI 2494</strain>
    </source>
</reference>
<dbReference type="PROSITE" id="PS51257">
    <property type="entry name" value="PROKAR_LIPOPROTEIN"/>
    <property type="match status" value="1"/>
</dbReference>
<keyword evidence="3" id="KW-1185">Reference proteome</keyword>